<dbReference type="Gene3D" id="3.40.50.150">
    <property type="entry name" value="Vaccinia Virus protein VP39"/>
    <property type="match status" value="1"/>
</dbReference>
<evidence type="ECO:0000313" key="10">
    <source>
        <dbReference type="Proteomes" id="UP000326903"/>
    </source>
</evidence>
<accession>A0A5J5IQ30</accession>
<dbReference type="EMBL" id="VYQF01000001">
    <property type="protein sequence ID" value="KAA9042127.1"/>
    <property type="molecule type" value="Genomic_DNA"/>
</dbReference>
<dbReference type="PRINTS" id="PR00105">
    <property type="entry name" value="C5METTRFRASE"/>
</dbReference>
<dbReference type="PROSITE" id="PS51679">
    <property type="entry name" value="SAM_MT_C5"/>
    <property type="match status" value="1"/>
</dbReference>
<evidence type="ECO:0000256" key="4">
    <source>
        <dbReference type="ARBA" id="ARBA00022747"/>
    </source>
</evidence>
<dbReference type="Gene3D" id="3.90.120.30">
    <property type="match status" value="1"/>
</dbReference>
<evidence type="ECO:0000256" key="2">
    <source>
        <dbReference type="ARBA" id="ARBA00022679"/>
    </source>
</evidence>
<dbReference type="EC" id="2.1.1.37" evidence="8"/>
<evidence type="ECO:0000256" key="7">
    <source>
        <dbReference type="RuleBase" id="RU000416"/>
    </source>
</evidence>
<evidence type="ECO:0000256" key="6">
    <source>
        <dbReference type="PROSITE-ProRule" id="PRU01016"/>
    </source>
</evidence>
<organism evidence="9 10">
    <name type="scientific">Ginsengibacter hankyongi</name>
    <dbReference type="NCBI Taxonomy" id="2607284"/>
    <lineage>
        <taxon>Bacteria</taxon>
        <taxon>Pseudomonadati</taxon>
        <taxon>Bacteroidota</taxon>
        <taxon>Chitinophagia</taxon>
        <taxon>Chitinophagales</taxon>
        <taxon>Chitinophagaceae</taxon>
        <taxon>Ginsengibacter</taxon>
    </lineage>
</organism>
<feature type="active site" evidence="6">
    <location>
        <position position="168"/>
    </location>
</feature>
<dbReference type="NCBIfam" id="TIGR00675">
    <property type="entry name" value="dcm"/>
    <property type="match status" value="1"/>
</dbReference>
<evidence type="ECO:0000313" key="9">
    <source>
        <dbReference type="EMBL" id="KAA9042127.1"/>
    </source>
</evidence>
<keyword evidence="10" id="KW-1185">Reference proteome</keyword>
<evidence type="ECO:0000256" key="1">
    <source>
        <dbReference type="ARBA" id="ARBA00022603"/>
    </source>
</evidence>
<reference evidence="9 10" key="1">
    <citation type="submission" date="2019-09" db="EMBL/GenBank/DDBJ databases">
        <title>Draft genome sequence of Ginsengibacter sp. BR5-29.</title>
        <authorList>
            <person name="Im W.-T."/>
        </authorList>
    </citation>
    <scope>NUCLEOTIDE SEQUENCE [LARGE SCALE GENOMIC DNA]</scope>
    <source>
        <strain evidence="9 10">BR5-29</strain>
    </source>
</reference>
<comment type="catalytic activity">
    <reaction evidence="5 8">
        <text>a 2'-deoxycytidine in DNA + S-adenosyl-L-methionine = a 5-methyl-2'-deoxycytidine in DNA + S-adenosyl-L-homocysteine + H(+)</text>
        <dbReference type="Rhea" id="RHEA:13681"/>
        <dbReference type="Rhea" id="RHEA-COMP:11369"/>
        <dbReference type="Rhea" id="RHEA-COMP:11370"/>
        <dbReference type="ChEBI" id="CHEBI:15378"/>
        <dbReference type="ChEBI" id="CHEBI:57856"/>
        <dbReference type="ChEBI" id="CHEBI:59789"/>
        <dbReference type="ChEBI" id="CHEBI:85452"/>
        <dbReference type="ChEBI" id="CHEBI:85454"/>
        <dbReference type="EC" id="2.1.1.37"/>
    </reaction>
</comment>
<sequence>MIAEEKVSLLSSKIHIVSEKLWKVVLFGPDNYRSALISHYVRSRKKSLKKTAIQFTKELLDGYLDEEITNAVAEEALQYLFKFDEDIPFPKPAFPKFTFIDLFAGIGGFRIAMQAHQGECIFSSEWDKYAQRTYYANFGEIPFGDITKEETKRWIPDKFDLLCGGFPCQPFSIAGVSKKISLGRLHGFDDVKQGNLFFHIADIIQKHRPKAFFLENVKNLVTHDKHKTFKVIKETLEALDYSFHFKIMNGKYFVPQNRERTFMVGFDKNVYKGKENFQFPDITDTKRKFKDILQNKVNPKYTLSDHLWKYLQDYAVKHKEKGNGFGFGLTDLNGISRTMSARYYKDGSEILIPQKDKNPRRLTEREAARLQGYPDHYIVNAVSMNQSYKQFGNSVVVPLIEAIGEKVVETMQTKIK</sequence>
<dbReference type="GO" id="GO:0003886">
    <property type="term" value="F:DNA (cytosine-5-)-methyltransferase activity"/>
    <property type="evidence" value="ECO:0007669"/>
    <property type="project" value="UniProtKB-EC"/>
</dbReference>
<dbReference type="InterPro" id="IPR031303">
    <property type="entry name" value="C5_meth_CS"/>
</dbReference>
<keyword evidence="2 6" id="KW-0808">Transferase</keyword>
<dbReference type="CDD" id="cd00315">
    <property type="entry name" value="Cyt_C5_DNA_methylase"/>
    <property type="match status" value="1"/>
</dbReference>
<dbReference type="Proteomes" id="UP000326903">
    <property type="component" value="Unassembled WGS sequence"/>
</dbReference>
<dbReference type="PROSITE" id="PS00095">
    <property type="entry name" value="C5_MTASE_2"/>
    <property type="match status" value="1"/>
</dbReference>
<dbReference type="GO" id="GO:0032259">
    <property type="term" value="P:methylation"/>
    <property type="evidence" value="ECO:0007669"/>
    <property type="project" value="UniProtKB-KW"/>
</dbReference>
<comment type="caution">
    <text evidence="9">The sequence shown here is derived from an EMBL/GenBank/DDBJ whole genome shotgun (WGS) entry which is preliminary data.</text>
</comment>
<protein>
    <recommendedName>
        <fullName evidence="8">Cytosine-specific methyltransferase</fullName>
        <ecNumber evidence="8">2.1.1.37</ecNumber>
    </recommendedName>
</protein>
<name>A0A5J5IQ30_9BACT</name>
<dbReference type="InterPro" id="IPR050750">
    <property type="entry name" value="C5-MTase"/>
</dbReference>
<proteinExistence type="inferred from homology"/>
<dbReference type="InterPro" id="IPR029063">
    <property type="entry name" value="SAM-dependent_MTases_sf"/>
</dbReference>
<dbReference type="PANTHER" id="PTHR46098">
    <property type="entry name" value="TRNA (CYTOSINE(38)-C(5))-METHYLTRANSFERASE"/>
    <property type="match status" value="1"/>
</dbReference>
<evidence type="ECO:0000256" key="8">
    <source>
        <dbReference type="RuleBase" id="RU000417"/>
    </source>
</evidence>
<keyword evidence="4" id="KW-0680">Restriction system</keyword>
<dbReference type="RefSeq" id="WP_150414256.1">
    <property type="nucleotide sequence ID" value="NZ_VYQF01000001.1"/>
</dbReference>
<dbReference type="InterPro" id="IPR018117">
    <property type="entry name" value="C5_DNA_meth_AS"/>
</dbReference>
<dbReference type="PROSITE" id="PS00094">
    <property type="entry name" value="C5_MTASE_1"/>
    <property type="match status" value="1"/>
</dbReference>
<dbReference type="GO" id="GO:0009307">
    <property type="term" value="P:DNA restriction-modification system"/>
    <property type="evidence" value="ECO:0007669"/>
    <property type="project" value="UniProtKB-KW"/>
</dbReference>
<dbReference type="AlphaFoldDB" id="A0A5J5IQ30"/>
<evidence type="ECO:0000256" key="5">
    <source>
        <dbReference type="ARBA" id="ARBA00047422"/>
    </source>
</evidence>
<evidence type="ECO:0000256" key="3">
    <source>
        <dbReference type="ARBA" id="ARBA00022691"/>
    </source>
</evidence>
<dbReference type="InterPro" id="IPR001525">
    <property type="entry name" value="C5_MeTfrase"/>
</dbReference>
<dbReference type="PANTHER" id="PTHR46098:SF1">
    <property type="entry name" value="TRNA (CYTOSINE(38)-C(5))-METHYLTRANSFERASE"/>
    <property type="match status" value="1"/>
</dbReference>
<comment type="similarity">
    <text evidence="6 7">Belongs to the class I-like SAM-binding methyltransferase superfamily. C5-methyltransferase family.</text>
</comment>
<keyword evidence="3 6" id="KW-0949">S-adenosyl-L-methionine</keyword>
<gene>
    <name evidence="9" type="primary">dcm</name>
    <name evidence="9" type="ORF">FW778_08950</name>
</gene>
<dbReference type="Pfam" id="PF00145">
    <property type="entry name" value="DNA_methylase"/>
    <property type="match status" value="1"/>
</dbReference>
<dbReference type="SUPFAM" id="SSF53335">
    <property type="entry name" value="S-adenosyl-L-methionine-dependent methyltransferases"/>
    <property type="match status" value="1"/>
</dbReference>
<keyword evidence="1 6" id="KW-0489">Methyltransferase</keyword>